<keyword evidence="3" id="KW-1185">Reference proteome</keyword>
<dbReference type="Proteomes" id="UP000317318">
    <property type="component" value="Chromosome"/>
</dbReference>
<dbReference type="AlphaFoldDB" id="A0A517QYZ7"/>
<protein>
    <submittedName>
        <fullName evidence="2">Uncharacterized protein</fullName>
    </submittedName>
</protein>
<name>A0A517QYZ7_9PLAN</name>
<organism evidence="2 3">
    <name type="scientific">Stratiformator vulcanicus</name>
    <dbReference type="NCBI Taxonomy" id="2527980"/>
    <lineage>
        <taxon>Bacteria</taxon>
        <taxon>Pseudomonadati</taxon>
        <taxon>Planctomycetota</taxon>
        <taxon>Planctomycetia</taxon>
        <taxon>Planctomycetales</taxon>
        <taxon>Planctomycetaceae</taxon>
        <taxon>Stratiformator</taxon>
    </lineage>
</organism>
<dbReference type="RefSeq" id="WP_310821150.1">
    <property type="nucleotide sequence ID" value="NZ_CP036268.1"/>
</dbReference>
<feature type="transmembrane region" description="Helical" evidence="1">
    <location>
        <begin position="76"/>
        <end position="95"/>
    </location>
</feature>
<dbReference type="KEGG" id="svp:Pan189_12250"/>
<evidence type="ECO:0000313" key="2">
    <source>
        <dbReference type="EMBL" id="QDT36861.1"/>
    </source>
</evidence>
<dbReference type="EMBL" id="CP036268">
    <property type="protein sequence ID" value="QDT36861.1"/>
    <property type="molecule type" value="Genomic_DNA"/>
</dbReference>
<proteinExistence type="predicted"/>
<accession>A0A517QYZ7</accession>
<reference evidence="2 3" key="1">
    <citation type="submission" date="2019-02" db="EMBL/GenBank/DDBJ databases">
        <title>Deep-cultivation of Planctomycetes and their phenomic and genomic characterization uncovers novel biology.</title>
        <authorList>
            <person name="Wiegand S."/>
            <person name="Jogler M."/>
            <person name="Boedeker C."/>
            <person name="Pinto D."/>
            <person name="Vollmers J."/>
            <person name="Rivas-Marin E."/>
            <person name="Kohn T."/>
            <person name="Peeters S.H."/>
            <person name="Heuer A."/>
            <person name="Rast P."/>
            <person name="Oberbeckmann S."/>
            <person name="Bunk B."/>
            <person name="Jeske O."/>
            <person name="Meyerdierks A."/>
            <person name="Storesund J.E."/>
            <person name="Kallscheuer N."/>
            <person name="Luecker S."/>
            <person name="Lage O.M."/>
            <person name="Pohl T."/>
            <person name="Merkel B.J."/>
            <person name="Hornburger P."/>
            <person name="Mueller R.-W."/>
            <person name="Bruemmer F."/>
            <person name="Labrenz M."/>
            <person name="Spormann A.M."/>
            <person name="Op den Camp H."/>
            <person name="Overmann J."/>
            <person name="Amann R."/>
            <person name="Jetten M.S.M."/>
            <person name="Mascher T."/>
            <person name="Medema M.H."/>
            <person name="Devos D.P."/>
            <person name="Kaster A.-K."/>
            <person name="Ovreas L."/>
            <person name="Rohde M."/>
            <person name="Galperin M.Y."/>
            <person name="Jogler C."/>
        </authorList>
    </citation>
    <scope>NUCLEOTIDE SEQUENCE [LARGE SCALE GENOMIC DNA]</scope>
    <source>
        <strain evidence="2 3">Pan189</strain>
    </source>
</reference>
<keyword evidence="1" id="KW-1133">Transmembrane helix</keyword>
<gene>
    <name evidence="2" type="ORF">Pan189_12250</name>
</gene>
<keyword evidence="1" id="KW-0472">Membrane</keyword>
<sequence>MLRTAYRRRRWQPYVDMKIEHDLEVREYADLCLKRSRSYNTFAGFLIGTGITAFMATIWAIAVFGYGQPMRPDLPFGLAGLFVMGLLLGFTLHIFNRSRINEAFNNRSKLRELVQSGGRFALYLRDSNGESSRIVSPIATRGIVVHQSPTGNRLQHLLHGRIEMFGLWDTSDTRWSIPFQPVLSTGNNWFSDVEEMIRQSEIVILDLETPSAGIVREVEHLKGSDKMNKLIILYAESDQEWWEENYRGVFESCKWRIDVGLRGEDDKDHLVGSLGFVFPPELDSLLSEAT</sequence>
<keyword evidence="1" id="KW-0812">Transmembrane</keyword>
<evidence type="ECO:0000313" key="3">
    <source>
        <dbReference type="Proteomes" id="UP000317318"/>
    </source>
</evidence>
<evidence type="ECO:0000256" key="1">
    <source>
        <dbReference type="SAM" id="Phobius"/>
    </source>
</evidence>
<feature type="transmembrane region" description="Helical" evidence="1">
    <location>
        <begin position="42"/>
        <end position="64"/>
    </location>
</feature>